<dbReference type="InterPro" id="IPR023346">
    <property type="entry name" value="Lysozyme-like_dom_sf"/>
</dbReference>
<dbReference type="OrthoDB" id="6018988at2"/>
<sequence length="381" mass="42228">MCLQAGNHHNRALERSGGVFCQYRSGNDRGRQQQLSGLYGSRLCLFFFSYSEASCFGVCKQGAVYRRPTQQEITASNGEVKSTWWACDAEPPGKTAWFVTTNDATKDQYASSCPGMGIENGGYFGRGPKQLTYAGNYGWAGKTLYPATPDIFLNDPNKIIADPVIGWEAGLAYQLVSYTEQGTTYTKPTMTQAVNQQAFTGLNYNNDVGDWGFGQTINVINGGVECVTNVESDDTRVKQLGRFNNYIELMVRFGVDIKGVTVTNQIPADAKLATNAADPKNYSVDDLKYNIYLRRTKTSGDWGEVLWMTAPLADLFNDKKSVPWGPYYLYYNDPEETREVPAASKLTPPESKFTSAANIAERVDCWGYTPYNKATKKAATQ</sequence>
<dbReference type="Gene3D" id="1.10.530.10">
    <property type="match status" value="1"/>
</dbReference>
<dbReference type="KEGG" id="mmob:F6R98_15565"/>
<dbReference type="GO" id="GO:0004568">
    <property type="term" value="F:chitinase activity"/>
    <property type="evidence" value="ECO:0007669"/>
    <property type="project" value="InterPro"/>
</dbReference>
<evidence type="ECO:0000313" key="4">
    <source>
        <dbReference type="EMBL" id="QFY43871.1"/>
    </source>
</evidence>
<dbReference type="AlphaFoldDB" id="A0A5Q0BNP9"/>
<keyword evidence="1" id="KW-0611">Plant defense</keyword>
<organism evidence="4 5">
    <name type="scientific">Candidatus Methylospira mobilis</name>
    <dbReference type="NCBI Taxonomy" id="1808979"/>
    <lineage>
        <taxon>Bacteria</taxon>
        <taxon>Pseudomonadati</taxon>
        <taxon>Pseudomonadota</taxon>
        <taxon>Gammaproteobacteria</taxon>
        <taxon>Methylococcales</taxon>
        <taxon>Methylococcaceae</taxon>
        <taxon>Candidatus Methylospira</taxon>
    </lineage>
</organism>
<dbReference type="EMBL" id="CP044205">
    <property type="protein sequence ID" value="QFY43871.1"/>
    <property type="molecule type" value="Genomic_DNA"/>
</dbReference>
<dbReference type="GO" id="GO:0006952">
    <property type="term" value="P:defense response"/>
    <property type="evidence" value="ECO:0007669"/>
    <property type="project" value="UniProtKB-KW"/>
</dbReference>
<dbReference type="InterPro" id="IPR000726">
    <property type="entry name" value="Glyco_hydro_19_cat"/>
</dbReference>
<gene>
    <name evidence="4" type="ORF">F6R98_15565</name>
</gene>
<accession>A0A5Q0BNP9</accession>
<evidence type="ECO:0000256" key="2">
    <source>
        <dbReference type="ARBA" id="ARBA00023157"/>
    </source>
</evidence>
<dbReference type="CDD" id="cd00325">
    <property type="entry name" value="chitinase_GH19"/>
    <property type="match status" value="1"/>
</dbReference>
<dbReference type="GO" id="GO:0016998">
    <property type="term" value="P:cell wall macromolecule catabolic process"/>
    <property type="evidence" value="ECO:0007669"/>
    <property type="project" value="InterPro"/>
</dbReference>
<dbReference type="SUPFAM" id="SSF53955">
    <property type="entry name" value="Lysozyme-like"/>
    <property type="match status" value="1"/>
</dbReference>
<reference evidence="4 5" key="1">
    <citation type="submission" date="2019-09" db="EMBL/GenBank/DDBJ databases">
        <title>Ecophysiology of the spiral-shaped methanotroph Methylospira mobilis as revealed by the complete genome sequence.</title>
        <authorList>
            <person name="Oshkin I.Y."/>
            <person name="Dedysh S.N."/>
            <person name="Miroshnikov K."/>
            <person name="Danilova O.V."/>
            <person name="Hakobyan A."/>
            <person name="Liesack W."/>
        </authorList>
    </citation>
    <scope>NUCLEOTIDE SEQUENCE [LARGE SCALE GENOMIC DNA]</scope>
    <source>
        <strain evidence="4 5">Shm1</strain>
    </source>
</reference>
<protein>
    <recommendedName>
        <fullName evidence="3">Glycoside hydrolase family 19 catalytic domain-containing protein</fullName>
    </recommendedName>
</protein>
<dbReference type="Pfam" id="PF00182">
    <property type="entry name" value="Glyco_hydro_19"/>
    <property type="match status" value="1"/>
</dbReference>
<evidence type="ECO:0000259" key="3">
    <source>
        <dbReference type="Pfam" id="PF00182"/>
    </source>
</evidence>
<name>A0A5Q0BNP9_9GAMM</name>
<evidence type="ECO:0000313" key="5">
    <source>
        <dbReference type="Proteomes" id="UP000325755"/>
    </source>
</evidence>
<dbReference type="Gene3D" id="3.30.20.10">
    <property type="entry name" value="Endochitinase, domain 2"/>
    <property type="match status" value="1"/>
</dbReference>
<dbReference type="InParanoid" id="A0A5Q0BNP9"/>
<dbReference type="Proteomes" id="UP000325755">
    <property type="component" value="Chromosome"/>
</dbReference>
<keyword evidence="5" id="KW-1185">Reference proteome</keyword>
<evidence type="ECO:0000256" key="1">
    <source>
        <dbReference type="ARBA" id="ARBA00022821"/>
    </source>
</evidence>
<dbReference type="PANTHER" id="PTHR22595">
    <property type="entry name" value="CHITINASE-RELATED"/>
    <property type="match status" value="1"/>
</dbReference>
<dbReference type="GO" id="GO:0006032">
    <property type="term" value="P:chitin catabolic process"/>
    <property type="evidence" value="ECO:0007669"/>
    <property type="project" value="InterPro"/>
</dbReference>
<keyword evidence="2" id="KW-1015">Disulfide bond</keyword>
<feature type="domain" description="Glycoside hydrolase family 19 catalytic" evidence="3">
    <location>
        <begin position="85"/>
        <end position="250"/>
    </location>
</feature>
<proteinExistence type="predicted"/>
<dbReference type="PANTHER" id="PTHR22595:SF79">
    <property type="entry name" value="CHITINASE 12"/>
    <property type="match status" value="1"/>
</dbReference>